<name>A0A2S0VTY7_9ALTE</name>
<dbReference type="PROSITE" id="PS50109">
    <property type="entry name" value="HIS_KIN"/>
    <property type="match status" value="1"/>
</dbReference>
<dbReference type="Gene3D" id="3.30.565.10">
    <property type="entry name" value="Histidine kinase-like ATPase, C-terminal domain"/>
    <property type="match status" value="1"/>
</dbReference>
<dbReference type="OrthoDB" id="7052769at2"/>
<protein>
    <recommendedName>
        <fullName evidence="2">histidine kinase</fullName>
        <ecNumber evidence="2">2.7.13.3</ecNumber>
    </recommendedName>
</protein>
<dbReference type="PANTHER" id="PTHR43547">
    <property type="entry name" value="TWO-COMPONENT HISTIDINE KINASE"/>
    <property type="match status" value="1"/>
</dbReference>
<dbReference type="Gene3D" id="3.40.50.2300">
    <property type="match status" value="2"/>
</dbReference>
<dbReference type="InterPro" id="IPR001789">
    <property type="entry name" value="Sig_transdc_resp-reg_receiver"/>
</dbReference>
<evidence type="ECO:0000259" key="5">
    <source>
        <dbReference type="PROSITE" id="PS50109"/>
    </source>
</evidence>
<sequence>MKKVLVVEDSRAFSQIISALLQQRLNIESDIAETTDDALDLLNANPHQYMAITTDLHLPGSENGEIIFHLEPYQIPIIVLTGNLTDSMRETVLRNESVCDYLIKSTPGAFENVVSLIHRLQKNPKLTALIVDDSKPIAQLLTKVLKAQKLHVLTADNAEQALKMAKEYRIHLVLTDGELGGMDGITLTHELRRQFNQRQMVIIGISGVYSRDKSIRFLKAGANDFLTKPIVIEELVARINQNLDAMDYSSELQEITEHQQYILRMAAHDIRNPLANIYSLSQMLMLSTPENDARHCHIKLINQSTDNLIKLLTKLTEFSHINGTDLAQSATLQPSHLLLKARLEEFNSISQAKGIHFELQAGEEVQVKCDAEFIIQVVSNFVTNAFKFSLPGTLVKLTAKVKGNQWLVSVEDQGPGISIAQQKLLFKPFAKLENKPTGGEQSTGLGLAICKKLIEAHDGEIGYQKLDKGSQFYFSLPLASQAQIDAEYS</sequence>
<accession>A0A2S0VTY7</accession>
<dbReference type="InterPro" id="IPR005467">
    <property type="entry name" value="His_kinase_dom"/>
</dbReference>
<proteinExistence type="predicted"/>
<dbReference type="PANTHER" id="PTHR43547:SF2">
    <property type="entry name" value="HYBRID SIGNAL TRANSDUCTION HISTIDINE KINASE C"/>
    <property type="match status" value="1"/>
</dbReference>
<keyword evidence="8" id="KW-1185">Reference proteome</keyword>
<dbReference type="SUPFAM" id="SSF55874">
    <property type="entry name" value="ATPase domain of HSP90 chaperone/DNA topoisomerase II/histidine kinase"/>
    <property type="match status" value="1"/>
</dbReference>
<dbReference type="Pfam" id="PF00072">
    <property type="entry name" value="Response_reg"/>
    <property type="match status" value="2"/>
</dbReference>
<dbReference type="SMART" id="SM00387">
    <property type="entry name" value="HATPase_c"/>
    <property type="match status" value="1"/>
</dbReference>
<feature type="domain" description="Response regulatory" evidence="6">
    <location>
        <begin position="3"/>
        <end position="119"/>
    </location>
</feature>
<dbReference type="Pfam" id="PF00512">
    <property type="entry name" value="HisKA"/>
    <property type="match status" value="1"/>
</dbReference>
<dbReference type="CDD" id="cd00082">
    <property type="entry name" value="HisKA"/>
    <property type="match status" value="1"/>
</dbReference>
<dbReference type="InterPro" id="IPR003594">
    <property type="entry name" value="HATPase_dom"/>
</dbReference>
<feature type="modified residue" description="4-aspartylphosphate" evidence="4">
    <location>
        <position position="55"/>
    </location>
</feature>
<evidence type="ECO:0000313" key="8">
    <source>
        <dbReference type="Proteomes" id="UP000244441"/>
    </source>
</evidence>
<reference evidence="7 8" key="1">
    <citation type="submission" date="2018-01" db="EMBL/GenBank/DDBJ databases">
        <title>Genome sequence of a Cantenovulum-like bacteria.</title>
        <authorList>
            <person name="Tan W.R."/>
            <person name="Lau N.-S."/>
            <person name="Go F."/>
            <person name="Amirul A.-A.A."/>
        </authorList>
    </citation>
    <scope>NUCLEOTIDE SEQUENCE [LARGE SCALE GENOMIC DNA]</scope>
    <source>
        <strain evidence="7 8">CCB-QB4</strain>
    </source>
</reference>
<comment type="catalytic activity">
    <reaction evidence="1">
        <text>ATP + protein L-histidine = ADP + protein N-phospho-L-histidine.</text>
        <dbReference type="EC" id="2.7.13.3"/>
    </reaction>
</comment>
<dbReference type="SMART" id="SM00448">
    <property type="entry name" value="REC"/>
    <property type="match status" value="2"/>
</dbReference>
<gene>
    <name evidence="7" type="ORF">C2869_15085</name>
</gene>
<evidence type="ECO:0000256" key="4">
    <source>
        <dbReference type="PROSITE-ProRule" id="PRU00169"/>
    </source>
</evidence>
<evidence type="ECO:0000313" key="7">
    <source>
        <dbReference type="EMBL" id="AWB67681.1"/>
    </source>
</evidence>
<evidence type="ECO:0000256" key="3">
    <source>
        <dbReference type="ARBA" id="ARBA00022553"/>
    </source>
</evidence>
<evidence type="ECO:0000256" key="2">
    <source>
        <dbReference type="ARBA" id="ARBA00012438"/>
    </source>
</evidence>
<dbReference type="Pfam" id="PF02518">
    <property type="entry name" value="HATPase_c"/>
    <property type="match status" value="1"/>
</dbReference>
<dbReference type="EC" id="2.7.13.3" evidence="2"/>
<dbReference type="EMBL" id="CP026604">
    <property type="protein sequence ID" value="AWB67681.1"/>
    <property type="molecule type" value="Genomic_DNA"/>
</dbReference>
<dbReference type="PRINTS" id="PR00344">
    <property type="entry name" value="BCTRLSENSOR"/>
</dbReference>
<dbReference type="KEGG" id="cate:C2869_15085"/>
<dbReference type="GO" id="GO:0000155">
    <property type="term" value="F:phosphorelay sensor kinase activity"/>
    <property type="evidence" value="ECO:0007669"/>
    <property type="project" value="InterPro"/>
</dbReference>
<dbReference type="InterPro" id="IPR004358">
    <property type="entry name" value="Sig_transdc_His_kin-like_C"/>
</dbReference>
<keyword evidence="3 4" id="KW-0597">Phosphoprotein</keyword>
<dbReference type="InterPro" id="IPR003661">
    <property type="entry name" value="HisK_dim/P_dom"/>
</dbReference>
<feature type="modified residue" description="4-aspartylphosphate" evidence="4">
    <location>
        <position position="176"/>
    </location>
</feature>
<dbReference type="RefSeq" id="WP_108603751.1">
    <property type="nucleotide sequence ID" value="NZ_CP026604.1"/>
</dbReference>
<dbReference type="Gene3D" id="1.10.287.130">
    <property type="match status" value="1"/>
</dbReference>
<feature type="domain" description="Response regulatory" evidence="6">
    <location>
        <begin position="127"/>
        <end position="243"/>
    </location>
</feature>
<evidence type="ECO:0000259" key="6">
    <source>
        <dbReference type="PROSITE" id="PS50110"/>
    </source>
</evidence>
<dbReference type="SMART" id="SM00388">
    <property type="entry name" value="HisKA"/>
    <property type="match status" value="1"/>
</dbReference>
<dbReference type="AlphaFoldDB" id="A0A2S0VTY7"/>
<dbReference type="InterPro" id="IPR011006">
    <property type="entry name" value="CheY-like_superfamily"/>
</dbReference>
<dbReference type="PROSITE" id="PS50110">
    <property type="entry name" value="RESPONSE_REGULATORY"/>
    <property type="match status" value="2"/>
</dbReference>
<dbReference type="InterPro" id="IPR036890">
    <property type="entry name" value="HATPase_C_sf"/>
</dbReference>
<evidence type="ECO:0000256" key="1">
    <source>
        <dbReference type="ARBA" id="ARBA00000085"/>
    </source>
</evidence>
<feature type="domain" description="Histidine kinase" evidence="5">
    <location>
        <begin position="265"/>
        <end position="480"/>
    </location>
</feature>
<organism evidence="7 8">
    <name type="scientific">Saccharobesus litoralis</name>
    <dbReference type="NCBI Taxonomy" id="2172099"/>
    <lineage>
        <taxon>Bacteria</taxon>
        <taxon>Pseudomonadati</taxon>
        <taxon>Pseudomonadota</taxon>
        <taxon>Gammaproteobacteria</taxon>
        <taxon>Alteromonadales</taxon>
        <taxon>Alteromonadaceae</taxon>
        <taxon>Saccharobesus</taxon>
    </lineage>
</organism>
<dbReference type="Proteomes" id="UP000244441">
    <property type="component" value="Chromosome"/>
</dbReference>
<dbReference type="SUPFAM" id="SSF52172">
    <property type="entry name" value="CheY-like"/>
    <property type="match status" value="2"/>
</dbReference>